<evidence type="ECO:0000313" key="5">
    <source>
        <dbReference type="EMBL" id="OQR88053.1"/>
    </source>
</evidence>
<dbReference type="InterPro" id="IPR032675">
    <property type="entry name" value="LRR_dom_sf"/>
</dbReference>
<protein>
    <submittedName>
        <fullName evidence="5">Uncharacterized protein</fullName>
    </submittedName>
</protein>
<feature type="region of interest" description="Disordered" evidence="4">
    <location>
        <begin position="169"/>
        <end position="212"/>
    </location>
</feature>
<dbReference type="AlphaFoldDB" id="A0A1V9YR61"/>
<sequence length="1092" mass="120760">MGHRGRTAPEISVAGRGERLSHETKLGLACLAKLKPIFAKHAARAKEVTKGSTQAQVATPAKDQRAPARLPTHNVKLATLATASNEWTVVVDDIAKFMYPSLNLEGHETDEARLQSARLQWTAKKQCQNSSEHDAIKGHERLSTAEKTRWDFDRKLQVAERMLRVPLATAASDPMEPALDGSRRPAPSRRPTVYNTHESDSADESPAQTQFDVVRTAPTRRKLAALAKQTTETGKTALYSNKHALLSKWAKLQDSRNHMTPVVVDGKLRLPKPTRRKREPDAFVDVLTPRTLFFDECTNEALLPEPLLARITADRGLDLRHFGIGDTKAIALAKSLASLPAIHALNLADNRLTQAAVSVILQLLHGRKELRELNLSENEIGKDGCVHMAEFLFAASSLAYLDLSKTRLFDDIESLSIEIAIHPSLLAVNLSNNEIGEAGGILLGETLAASTCTIQDLDLSWNQICLEGATRIGRALRSNSSIRHLNVSMNRFGDPGGHAIASALLHNTTLQTLDLSRNNLTGRAAVTLSYAVQHNKTLSRLLLLNNDLGATGTKALLHAVASGVTCDIGLSFRDSDDHDVFDAMLPSMQSPYSLDLAQSPYHYVIACELVVAAARARCELHDIWIDSGRGRCDLEFDVSRGALIEKNSGAPVALATQAGVLHVSARFLPPVVEASRDVSDTGLLNVVKVIKDRISTREMCAMLELATFDLFLSADHMRLIVSHLQSALDVVDILARSLHALVDGRATLDFLLAHLSFPDMNRLMASHGLVVLHFNPANPTGRYALDLANRVHRKLAIWFAAINRTEMTHSMRVCPRLRGNTSQRGTFANFRNEKFNGHGLEVTDRFFDKLPTKGTLEFDYVSTTRPDDDATVVDETAVTALLARIEAELWSDYVPAHRRLDMKRQVLLLQHALCGVTLTTAHVRLIMQHFPTSVDGLRLKVVLAAHRYIFDMENFEVVYEKLLPSDRKHMFTTLGYLNTLNPLNVDLEFDLAMTDWDNRVLVRTLVEMITNDPLDLIKLDDASIKLGLSIYSMFSPSSIPTTGRMGLRFVSRPNKSHAELVQLRQSTFHAFLFAARLRAAHPRVDEGNPNAS</sequence>
<dbReference type="SMART" id="SM00368">
    <property type="entry name" value="LRR_RI"/>
    <property type="match status" value="7"/>
</dbReference>
<keyword evidence="6" id="KW-1185">Reference proteome</keyword>
<dbReference type="Proteomes" id="UP000243579">
    <property type="component" value="Unassembled WGS sequence"/>
</dbReference>
<dbReference type="GO" id="GO:0005096">
    <property type="term" value="F:GTPase activator activity"/>
    <property type="evidence" value="ECO:0007669"/>
    <property type="project" value="UniProtKB-KW"/>
</dbReference>
<name>A0A1V9YR61_ACHHY</name>
<accession>A0A1V9YR61</accession>
<dbReference type="GO" id="GO:0048471">
    <property type="term" value="C:perinuclear region of cytoplasm"/>
    <property type="evidence" value="ECO:0007669"/>
    <property type="project" value="TreeGrafter"/>
</dbReference>
<evidence type="ECO:0000256" key="2">
    <source>
        <dbReference type="ARBA" id="ARBA00022614"/>
    </source>
</evidence>
<evidence type="ECO:0000313" key="6">
    <source>
        <dbReference type="Proteomes" id="UP000243579"/>
    </source>
</evidence>
<dbReference type="STRING" id="1202772.A0A1V9YR61"/>
<dbReference type="Pfam" id="PF13516">
    <property type="entry name" value="LRR_6"/>
    <property type="match status" value="5"/>
</dbReference>
<dbReference type="PANTHER" id="PTHR24113:SF12">
    <property type="entry name" value="RAN GTPASE-ACTIVATING PROTEIN 1"/>
    <property type="match status" value="1"/>
</dbReference>
<dbReference type="PANTHER" id="PTHR24113">
    <property type="entry name" value="RAN GTPASE-ACTIVATING PROTEIN 1"/>
    <property type="match status" value="1"/>
</dbReference>
<dbReference type="Gene3D" id="3.80.10.10">
    <property type="entry name" value="Ribonuclease Inhibitor"/>
    <property type="match status" value="2"/>
</dbReference>
<keyword evidence="1" id="KW-0343">GTPase activation</keyword>
<dbReference type="GO" id="GO:0005634">
    <property type="term" value="C:nucleus"/>
    <property type="evidence" value="ECO:0007669"/>
    <property type="project" value="TreeGrafter"/>
</dbReference>
<dbReference type="GO" id="GO:0005829">
    <property type="term" value="C:cytosol"/>
    <property type="evidence" value="ECO:0007669"/>
    <property type="project" value="TreeGrafter"/>
</dbReference>
<keyword evidence="3" id="KW-0677">Repeat</keyword>
<keyword evidence="2" id="KW-0433">Leucine-rich repeat</keyword>
<dbReference type="InterPro" id="IPR001611">
    <property type="entry name" value="Leu-rich_rpt"/>
</dbReference>
<reference evidence="5 6" key="1">
    <citation type="journal article" date="2014" name="Genome Biol. Evol.">
        <title>The secreted proteins of Achlya hypogyna and Thraustotheca clavata identify the ancestral oomycete secretome and reveal gene acquisitions by horizontal gene transfer.</title>
        <authorList>
            <person name="Misner I."/>
            <person name="Blouin N."/>
            <person name="Leonard G."/>
            <person name="Richards T.A."/>
            <person name="Lane C.E."/>
        </authorList>
    </citation>
    <scope>NUCLEOTIDE SEQUENCE [LARGE SCALE GENOMIC DNA]</scope>
    <source>
        <strain evidence="5 6">ATCC 48635</strain>
    </source>
</reference>
<dbReference type="SUPFAM" id="SSF52047">
    <property type="entry name" value="RNI-like"/>
    <property type="match status" value="1"/>
</dbReference>
<evidence type="ECO:0000256" key="3">
    <source>
        <dbReference type="ARBA" id="ARBA00022737"/>
    </source>
</evidence>
<comment type="caution">
    <text evidence="5">The sequence shown here is derived from an EMBL/GenBank/DDBJ whole genome shotgun (WGS) entry which is preliminary data.</text>
</comment>
<dbReference type="OrthoDB" id="120976at2759"/>
<proteinExistence type="predicted"/>
<dbReference type="InterPro" id="IPR027038">
    <property type="entry name" value="RanGap"/>
</dbReference>
<gene>
    <name evidence="5" type="ORF">ACHHYP_07648</name>
</gene>
<evidence type="ECO:0000256" key="4">
    <source>
        <dbReference type="SAM" id="MobiDB-lite"/>
    </source>
</evidence>
<dbReference type="EMBL" id="JNBR01001411">
    <property type="protein sequence ID" value="OQR88053.1"/>
    <property type="molecule type" value="Genomic_DNA"/>
</dbReference>
<dbReference type="GO" id="GO:0006913">
    <property type="term" value="P:nucleocytoplasmic transport"/>
    <property type="evidence" value="ECO:0007669"/>
    <property type="project" value="TreeGrafter"/>
</dbReference>
<dbReference type="GO" id="GO:0031267">
    <property type="term" value="F:small GTPase binding"/>
    <property type="evidence" value="ECO:0007669"/>
    <property type="project" value="TreeGrafter"/>
</dbReference>
<organism evidence="5 6">
    <name type="scientific">Achlya hypogyna</name>
    <name type="common">Oomycete</name>
    <name type="synonym">Protoachlya hypogyna</name>
    <dbReference type="NCBI Taxonomy" id="1202772"/>
    <lineage>
        <taxon>Eukaryota</taxon>
        <taxon>Sar</taxon>
        <taxon>Stramenopiles</taxon>
        <taxon>Oomycota</taxon>
        <taxon>Saprolegniomycetes</taxon>
        <taxon>Saprolegniales</taxon>
        <taxon>Achlyaceae</taxon>
        <taxon>Achlya</taxon>
    </lineage>
</organism>
<evidence type="ECO:0000256" key="1">
    <source>
        <dbReference type="ARBA" id="ARBA00022468"/>
    </source>
</evidence>